<evidence type="ECO:0000256" key="1">
    <source>
        <dbReference type="SAM" id="MobiDB-lite"/>
    </source>
</evidence>
<accession>W6Z6S2</accession>
<dbReference type="EMBL" id="KI964036">
    <property type="protein sequence ID" value="EUC43239.1"/>
    <property type="molecule type" value="Genomic_DNA"/>
</dbReference>
<name>W6Z6S2_COCMI</name>
<keyword evidence="3" id="KW-1185">Reference proteome</keyword>
<dbReference type="OrthoDB" id="10542224at2759"/>
<dbReference type="AlphaFoldDB" id="W6Z6S2"/>
<reference evidence="2 3" key="1">
    <citation type="journal article" date="2013" name="PLoS Genet.">
        <title>Comparative genome structure, secondary metabolite, and effector coding capacity across Cochliobolus pathogens.</title>
        <authorList>
            <person name="Condon B.J."/>
            <person name="Leng Y."/>
            <person name="Wu D."/>
            <person name="Bushley K.E."/>
            <person name="Ohm R.A."/>
            <person name="Otillar R."/>
            <person name="Martin J."/>
            <person name="Schackwitz W."/>
            <person name="Grimwood J."/>
            <person name="MohdZainudin N."/>
            <person name="Xue C."/>
            <person name="Wang R."/>
            <person name="Manning V.A."/>
            <person name="Dhillon B."/>
            <person name="Tu Z.J."/>
            <person name="Steffenson B.J."/>
            <person name="Salamov A."/>
            <person name="Sun H."/>
            <person name="Lowry S."/>
            <person name="LaButti K."/>
            <person name="Han J."/>
            <person name="Copeland A."/>
            <person name="Lindquist E."/>
            <person name="Barry K."/>
            <person name="Schmutz J."/>
            <person name="Baker S.E."/>
            <person name="Ciuffetti L.M."/>
            <person name="Grigoriev I.V."/>
            <person name="Zhong S."/>
            <person name="Turgeon B.G."/>
        </authorList>
    </citation>
    <scope>NUCLEOTIDE SEQUENCE [LARGE SCALE GENOMIC DNA]</scope>
    <source>
        <strain evidence="2 3">ATCC 44560</strain>
    </source>
</reference>
<evidence type="ECO:0000313" key="3">
    <source>
        <dbReference type="Proteomes" id="UP000054032"/>
    </source>
</evidence>
<organism evidence="2 3">
    <name type="scientific">Bipolaris oryzae ATCC 44560</name>
    <dbReference type="NCBI Taxonomy" id="930090"/>
    <lineage>
        <taxon>Eukaryota</taxon>
        <taxon>Fungi</taxon>
        <taxon>Dikarya</taxon>
        <taxon>Ascomycota</taxon>
        <taxon>Pezizomycotina</taxon>
        <taxon>Dothideomycetes</taxon>
        <taxon>Pleosporomycetidae</taxon>
        <taxon>Pleosporales</taxon>
        <taxon>Pleosporineae</taxon>
        <taxon>Pleosporaceae</taxon>
        <taxon>Bipolaris</taxon>
    </lineage>
</organism>
<evidence type="ECO:0000313" key="2">
    <source>
        <dbReference type="EMBL" id="EUC43239.1"/>
    </source>
</evidence>
<protein>
    <submittedName>
        <fullName evidence="2">Uncharacterized protein</fullName>
    </submittedName>
</protein>
<gene>
    <name evidence="2" type="ORF">COCMIDRAFT_38839</name>
</gene>
<dbReference type="KEGG" id="bor:COCMIDRAFT_38839"/>
<feature type="region of interest" description="Disordered" evidence="1">
    <location>
        <begin position="40"/>
        <end position="109"/>
    </location>
</feature>
<dbReference type="GeneID" id="19123563"/>
<proteinExistence type="predicted"/>
<dbReference type="RefSeq" id="XP_007690271.1">
    <property type="nucleotide sequence ID" value="XM_007692081.1"/>
</dbReference>
<feature type="compositionally biased region" description="Low complexity" evidence="1">
    <location>
        <begin position="68"/>
        <end position="82"/>
    </location>
</feature>
<sequence>MPLHIVPQAVGATIYQSSAPAAKPAPPSFALQPFLPQWHHNPIPFPPPKSLNPQTSPSFLPPPPPHLSPTAITAISTLATTPQRLAATPPNDGKARRPRLDTPGPRKRTITVPYAARTAIFLAA</sequence>
<dbReference type="Proteomes" id="UP000054032">
    <property type="component" value="Unassembled WGS sequence"/>
</dbReference>
<dbReference type="HOGENOM" id="CLU_2061268_0_0_1"/>